<dbReference type="AlphaFoldDB" id="A0A1F5ZXT6"/>
<comment type="caution">
    <text evidence="2">The sequence shown here is derived from an EMBL/GenBank/DDBJ whole genome shotgun (WGS) entry which is preliminary data.</text>
</comment>
<accession>A0A1F5ZXT6</accession>
<dbReference type="Proteomes" id="UP000176253">
    <property type="component" value="Unassembled WGS sequence"/>
</dbReference>
<sequence>MRKYYIFITVLGVVTLGVLIGGFKLVGTPISSRLEKLDSERLSNFNTIKYKIEDYYRNNGYLPDDLRLLSGSLKLSDPKTGKAYDYVIVRDREYKLCSEFATDTWQSRDDENSSYSNTENRHRKGYDCIGYTISSYVGRPTPTIRIYRTPTPAVFSYCPGSLIDGECKIPRNCRDSDGVNIYGRGSVSYNNPNGPGYITVFDQCAEGVNQVRENICQADQIDATNLTWTEKIYDCPNGCMGGACVTKRIYPILDSISPVPVLKY</sequence>
<keyword evidence="1" id="KW-0472">Membrane</keyword>
<gene>
    <name evidence="2" type="ORF">A3D78_03125</name>
</gene>
<evidence type="ECO:0000313" key="2">
    <source>
        <dbReference type="EMBL" id="OGG17260.1"/>
    </source>
</evidence>
<proteinExistence type="predicted"/>
<organism evidence="2 3">
    <name type="scientific">Candidatus Gottesmanbacteria bacterium RIFCSPHIGHO2_02_FULL_39_14</name>
    <dbReference type="NCBI Taxonomy" id="1798383"/>
    <lineage>
        <taxon>Bacteria</taxon>
        <taxon>Candidatus Gottesmaniibacteriota</taxon>
    </lineage>
</organism>
<name>A0A1F5ZXT6_9BACT</name>
<evidence type="ECO:0000256" key="1">
    <source>
        <dbReference type="SAM" id="Phobius"/>
    </source>
</evidence>
<keyword evidence="1" id="KW-0812">Transmembrane</keyword>
<keyword evidence="1" id="KW-1133">Transmembrane helix</keyword>
<evidence type="ECO:0000313" key="3">
    <source>
        <dbReference type="Proteomes" id="UP000176253"/>
    </source>
</evidence>
<reference evidence="2 3" key="1">
    <citation type="journal article" date="2016" name="Nat. Commun.">
        <title>Thousands of microbial genomes shed light on interconnected biogeochemical processes in an aquifer system.</title>
        <authorList>
            <person name="Anantharaman K."/>
            <person name="Brown C.T."/>
            <person name="Hug L.A."/>
            <person name="Sharon I."/>
            <person name="Castelle C.J."/>
            <person name="Probst A.J."/>
            <person name="Thomas B.C."/>
            <person name="Singh A."/>
            <person name="Wilkins M.J."/>
            <person name="Karaoz U."/>
            <person name="Brodie E.L."/>
            <person name="Williams K.H."/>
            <person name="Hubbard S.S."/>
            <person name="Banfield J.F."/>
        </authorList>
    </citation>
    <scope>NUCLEOTIDE SEQUENCE [LARGE SCALE GENOMIC DNA]</scope>
</reference>
<feature type="transmembrane region" description="Helical" evidence="1">
    <location>
        <begin position="6"/>
        <end position="26"/>
    </location>
</feature>
<dbReference type="STRING" id="1798383.A3D78_03125"/>
<protein>
    <submittedName>
        <fullName evidence="2">Uncharacterized protein</fullName>
    </submittedName>
</protein>
<dbReference type="EMBL" id="MFJM01000043">
    <property type="protein sequence ID" value="OGG17260.1"/>
    <property type="molecule type" value="Genomic_DNA"/>
</dbReference>